<evidence type="ECO:0000313" key="2">
    <source>
        <dbReference type="Proteomes" id="UP000648908"/>
    </source>
</evidence>
<evidence type="ECO:0000313" key="1">
    <source>
        <dbReference type="EMBL" id="MBL4918876.1"/>
    </source>
</evidence>
<reference evidence="1" key="1">
    <citation type="submission" date="2021-01" db="EMBL/GenBank/DDBJ databases">
        <title>Tabrizicola alba sp. nov. a motile alkaliphilic bacterium isolated from a soda lake.</title>
        <authorList>
            <person name="Szuroczki S."/>
            <person name="Abbaszade G."/>
            <person name="Schumann P."/>
            <person name="Toth E."/>
        </authorList>
    </citation>
    <scope>NUCLEOTIDE SEQUENCE</scope>
    <source>
        <strain evidence="1">DMG-N-6</strain>
    </source>
</reference>
<dbReference type="AlphaFoldDB" id="A0A8K0VD41"/>
<name>A0A8K0VD41_9RHOB</name>
<organism evidence="1 2">
    <name type="scientific">Szabonella alba</name>
    <dbReference type="NCBI Taxonomy" id="2804194"/>
    <lineage>
        <taxon>Bacteria</taxon>
        <taxon>Pseudomonadati</taxon>
        <taxon>Pseudomonadota</taxon>
        <taxon>Alphaproteobacteria</taxon>
        <taxon>Rhodobacterales</taxon>
        <taxon>Paracoccaceae</taxon>
        <taxon>Szabonella</taxon>
    </lineage>
</organism>
<dbReference type="Proteomes" id="UP000648908">
    <property type="component" value="Unassembled WGS sequence"/>
</dbReference>
<accession>A0A8K0VD41</accession>
<protein>
    <submittedName>
        <fullName evidence="1">Uncharacterized protein</fullName>
    </submittedName>
</protein>
<dbReference type="EMBL" id="JAESVN010000010">
    <property type="protein sequence ID" value="MBL4918876.1"/>
    <property type="molecule type" value="Genomic_DNA"/>
</dbReference>
<keyword evidence="2" id="KW-1185">Reference proteome</keyword>
<proteinExistence type="predicted"/>
<sequence>MVSADLKDQLKELIFVDYLRSVARVRLGEEPQRAFTDHEARVAKLRRKIEKIEAQEVVQARRSLFRLVG</sequence>
<dbReference type="RefSeq" id="WP_202689858.1">
    <property type="nucleotide sequence ID" value="NZ_JAESVN010000010.1"/>
</dbReference>
<comment type="caution">
    <text evidence="1">The sequence shown here is derived from an EMBL/GenBank/DDBJ whole genome shotgun (WGS) entry which is preliminary data.</text>
</comment>
<gene>
    <name evidence="1" type="ORF">JL811_16755</name>
</gene>